<dbReference type="Proteomes" id="UP000305888">
    <property type="component" value="Chromosome"/>
</dbReference>
<dbReference type="EMBL" id="CP040818">
    <property type="protein sequence ID" value="QDL91502.1"/>
    <property type="molecule type" value="Genomic_DNA"/>
</dbReference>
<evidence type="ECO:0000313" key="1">
    <source>
        <dbReference type="EMBL" id="QDL91502.1"/>
    </source>
</evidence>
<gene>
    <name evidence="1" type="ORF">FDP22_06730</name>
</gene>
<dbReference type="Gene3D" id="1.10.3230.30">
    <property type="entry name" value="Phage gp6-like head-tail connector protein"/>
    <property type="match status" value="1"/>
</dbReference>
<name>A0A5B8FY97_9RHOB</name>
<dbReference type="OrthoDB" id="7834329at2"/>
<accession>A0A5B8FY97</accession>
<dbReference type="KEGG" id="ppru:FDP22_06730"/>
<dbReference type="RefSeq" id="WP_138572492.1">
    <property type="nucleotide sequence ID" value="NZ_CP040818.1"/>
</dbReference>
<keyword evidence="2" id="KW-1185">Reference proteome</keyword>
<evidence type="ECO:0000313" key="2">
    <source>
        <dbReference type="Proteomes" id="UP000305888"/>
    </source>
</evidence>
<proteinExistence type="predicted"/>
<sequence length="189" mass="20264">MLAQGVAALPLSLEAVRRATRQDFGDDDVLLEACLRAATGFVETAARRALAPRAVTFMAEETGWRVWWAPVAPVISVTQVAVMAPDGAWAALPEGAVRLLNGAEEPRLALAEGVAWPARLPGSPIRISAEVGHADPEAFPAQLLQAIQLVVRDWYLAGLEPGDGDLPALQFGAKLLINQLRYRRPQVCA</sequence>
<protein>
    <submittedName>
        <fullName evidence="1">Phage gp6-like head-tail connector protein</fullName>
    </submittedName>
</protein>
<organism evidence="1 2">
    <name type="scientific">Paroceanicella profunda</name>
    <dbReference type="NCBI Taxonomy" id="2579971"/>
    <lineage>
        <taxon>Bacteria</taxon>
        <taxon>Pseudomonadati</taxon>
        <taxon>Pseudomonadota</taxon>
        <taxon>Alphaproteobacteria</taxon>
        <taxon>Rhodobacterales</taxon>
        <taxon>Paracoccaceae</taxon>
        <taxon>Paroceanicella</taxon>
    </lineage>
</organism>
<dbReference type="AlphaFoldDB" id="A0A5B8FY97"/>
<reference evidence="1 2" key="1">
    <citation type="submission" date="2019-06" db="EMBL/GenBank/DDBJ databases">
        <title>Genome sequence of Rhodobacteraceae bacterium D4M1.</title>
        <authorList>
            <person name="Cao J."/>
        </authorList>
    </citation>
    <scope>NUCLEOTIDE SEQUENCE [LARGE SCALE GENOMIC DNA]</scope>
    <source>
        <strain evidence="1 2">D4M1</strain>
    </source>
</reference>